<dbReference type="SUPFAM" id="SSF48317">
    <property type="entry name" value="Acid phosphatase/Vanadium-dependent haloperoxidase"/>
    <property type="match status" value="1"/>
</dbReference>
<dbReference type="SMART" id="SM00014">
    <property type="entry name" value="acidPPc"/>
    <property type="match status" value="1"/>
</dbReference>
<dbReference type="EMBL" id="JACDXW010000001">
    <property type="protein sequence ID" value="MCB5362594.1"/>
    <property type="molecule type" value="Genomic_DNA"/>
</dbReference>
<evidence type="ECO:0000313" key="3">
    <source>
        <dbReference type="EMBL" id="MCB5362594.1"/>
    </source>
</evidence>
<keyword evidence="1" id="KW-0472">Membrane</keyword>
<dbReference type="Pfam" id="PF01569">
    <property type="entry name" value="PAP2"/>
    <property type="match status" value="1"/>
</dbReference>
<name>A0ABS8C996_9BURK</name>
<accession>A0ABS8C996</accession>
<dbReference type="Proteomes" id="UP000776983">
    <property type="component" value="Unassembled WGS sequence"/>
</dbReference>
<feature type="transmembrane region" description="Helical" evidence="1">
    <location>
        <begin position="30"/>
        <end position="50"/>
    </location>
</feature>
<organism evidence="3 4">
    <name type="scientific">Mesopusillimonas faecipullorum</name>
    <dbReference type="NCBI Taxonomy" id="2755040"/>
    <lineage>
        <taxon>Bacteria</taxon>
        <taxon>Pseudomonadati</taxon>
        <taxon>Pseudomonadota</taxon>
        <taxon>Betaproteobacteria</taxon>
        <taxon>Burkholderiales</taxon>
        <taxon>Alcaligenaceae</taxon>
        <taxon>Mesopusillimonas</taxon>
    </lineage>
</organism>
<feature type="transmembrane region" description="Helical" evidence="1">
    <location>
        <begin position="125"/>
        <end position="143"/>
    </location>
</feature>
<feature type="transmembrane region" description="Helical" evidence="1">
    <location>
        <begin position="149"/>
        <end position="168"/>
    </location>
</feature>
<evidence type="ECO:0000313" key="4">
    <source>
        <dbReference type="Proteomes" id="UP000776983"/>
    </source>
</evidence>
<keyword evidence="1" id="KW-0812">Transmembrane</keyword>
<dbReference type="Gene3D" id="1.20.144.10">
    <property type="entry name" value="Phosphatidic acid phosphatase type 2/haloperoxidase"/>
    <property type="match status" value="1"/>
</dbReference>
<reference evidence="3 4" key="1">
    <citation type="submission" date="2020-07" db="EMBL/GenBank/DDBJ databases">
        <title>Pusillimonas sp. nov., isolated from poultry manure in Taiwan.</title>
        <authorList>
            <person name="Lin S.-Y."/>
            <person name="Tang Y.-S."/>
            <person name="Young C.-C."/>
        </authorList>
    </citation>
    <scope>NUCLEOTIDE SEQUENCE [LARGE SCALE GENOMIC DNA]</scope>
    <source>
        <strain evidence="3 4">CC-YST705</strain>
    </source>
</reference>
<evidence type="ECO:0000259" key="2">
    <source>
        <dbReference type="SMART" id="SM00014"/>
    </source>
</evidence>
<feature type="domain" description="Phosphatidic acid phosphatase type 2/haloperoxidase" evidence="2">
    <location>
        <begin position="56"/>
        <end position="166"/>
    </location>
</feature>
<sequence>MYDFLSFWNVIAFALMRGTSESPHALVLAGQWLAELPAYVAGVLVLAYIIRKRDYSCMVAVAAACVASRFVKDSISDFAFHARPFDAGWGPSLIEHASSHSMPSSHATFVWLLAVVCGLRGQWRLSFAVFLLGCVLAWARVFVGVHWPIDMVGAALSALACGLFGHGVQQMCTRLYGKAELAWGYRPK</sequence>
<keyword evidence="1" id="KW-1133">Transmembrane helix</keyword>
<gene>
    <name evidence="3" type="ORF">H0484_02340</name>
</gene>
<evidence type="ECO:0000256" key="1">
    <source>
        <dbReference type="SAM" id="Phobius"/>
    </source>
</evidence>
<dbReference type="InterPro" id="IPR036938">
    <property type="entry name" value="PAP2/HPO_sf"/>
</dbReference>
<protein>
    <submittedName>
        <fullName evidence="3">Phosphatase PAP2 family protein</fullName>
    </submittedName>
</protein>
<proteinExistence type="predicted"/>
<comment type="caution">
    <text evidence="3">The sequence shown here is derived from an EMBL/GenBank/DDBJ whole genome shotgun (WGS) entry which is preliminary data.</text>
</comment>
<dbReference type="InterPro" id="IPR000326">
    <property type="entry name" value="PAP2/HPO"/>
</dbReference>
<dbReference type="RefSeq" id="WP_226952823.1">
    <property type="nucleotide sequence ID" value="NZ_JACDXW010000001.1"/>
</dbReference>
<keyword evidence="4" id="KW-1185">Reference proteome</keyword>